<dbReference type="Gene3D" id="2.60.40.1180">
    <property type="entry name" value="Golgi alpha-mannosidase II"/>
    <property type="match status" value="1"/>
</dbReference>
<reference evidence="13" key="1">
    <citation type="journal article" date="2023" name="Mol. Phylogenet. Evol.">
        <title>Genome-scale phylogeny and comparative genomics of the fungal order Sordariales.</title>
        <authorList>
            <person name="Hensen N."/>
            <person name="Bonometti L."/>
            <person name="Westerberg I."/>
            <person name="Brannstrom I.O."/>
            <person name="Guillou S."/>
            <person name="Cros-Aarteil S."/>
            <person name="Calhoun S."/>
            <person name="Haridas S."/>
            <person name="Kuo A."/>
            <person name="Mondo S."/>
            <person name="Pangilinan J."/>
            <person name="Riley R."/>
            <person name="LaButti K."/>
            <person name="Andreopoulos B."/>
            <person name="Lipzen A."/>
            <person name="Chen C."/>
            <person name="Yan M."/>
            <person name="Daum C."/>
            <person name="Ng V."/>
            <person name="Clum A."/>
            <person name="Steindorff A."/>
            <person name="Ohm R.A."/>
            <person name="Martin F."/>
            <person name="Silar P."/>
            <person name="Natvig D.O."/>
            <person name="Lalanne C."/>
            <person name="Gautier V."/>
            <person name="Ament-Velasquez S.L."/>
            <person name="Kruys A."/>
            <person name="Hutchinson M.I."/>
            <person name="Powell A.J."/>
            <person name="Barry K."/>
            <person name="Miller A.N."/>
            <person name="Grigoriev I.V."/>
            <person name="Debuchy R."/>
            <person name="Gladieux P."/>
            <person name="Hiltunen Thoren M."/>
            <person name="Johannesson H."/>
        </authorList>
    </citation>
    <scope>NUCLEOTIDE SEQUENCE</scope>
    <source>
        <strain evidence="13">CBS 168.71</strain>
    </source>
</reference>
<keyword evidence="10" id="KW-1015">Disulfide bond</keyword>
<dbReference type="Pfam" id="PF17801">
    <property type="entry name" value="Melibiase_C"/>
    <property type="match status" value="1"/>
</dbReference>
<protein>
    <recommendedName>
        <fullName evidence="10">Alpha-galactosidase</fullName>
        <ecNumber evidence="10">3.2.1.22</ecNumber>
    </recommendedName>
    <alternativeName>
        <fullName evidence="10">Melibiase</fullName>
    </alternativeName>
</protein>
<evidence type="ECO:0000256" key="11">
    <source>
        <dbReference type="SAM" id="SignalP"/>
    </source>
</evidence>
<evidence type="ECO:0000256" key="8">
    <source>
        <dbReference type="ARBA" id="ARBA00023180"/>
    </source>
</evidence>
<proteinExistence type="inferred from homology"/>
<organism evidence="13 14">
    <name type="scientific">Chaetomium fimeti</name>
    <dbReference type="NCBI Taxonomy" id="1854472"/>
    <lineage>
        <taxon>Eukaryota</taxon>
        <taxon>Fungi</taxon>
        <taxon>Dikarya</taxon>
        <taxon>Ascomycota</taxon>
        <taxon>Pezizomycotina</taxon>
        <taxon>Sordariomycetes</taxon>
        <taxon>Sordariomycetidae</taxon>
        <taxon>Sordariales</taxon>
        <taxon>Chaetomiaceae</taxon>
        <taxon>Chaetomium</taxon>
    </lineage>
</organism>
<dbReference type="PROSITE" id="PS00512">
    <property type="entry name" value="ALPHA_GALACTOSIDASE"/>
    <property type="match status" value="1"/>
</dbReference>
<dbReference type="AlphaFoldDB" id="A0AAE0HCC6"/>
<keyword evidence="14" id="KW-1185">Reference proteome</keyword>
<comment type="similarity">
    <text evidence="4 10">Belongs to the glycosyl hydrolase 27 family.</text>
</comment>
<dbReference type="CDD" id="cd14792">
    <property type="entry name" value="GH27"/>
    <property type="match status" value="1"/>
</dbReference>
<dbReference type="PANTHER" id="PTHR11452:SF61">
    <property type="entry name" value="ALPHA-GALACTOSIDASE B-RELATED"/>
    <property type="match status" value="1"/>
</dbReference>
<gene>
    <name evidence="13" type="ORF">B0H64DRAFT_419361</name>
</gene>
<evidence type="ECO:0000313" key="13">
    <source>
        <dbReference type="EMBL" id="KAK3293684.1"/>
    </source>
</evidence>
<dbReference type="Gene3D" id="3.20.20.70">
    <property type="entry name" value="Aldolase class I"/>
    <property type="match status" value="1"/>
</dbReference>
<dbReference type="InterPro" id="IPR000111">
    <property type="entry name" value="Glyco_hydro_27/36_CS"/>
</dbReference>
<accession>A0AAE0HCC6</accession>
<keyword evidence="8" id="KW-0325">Glycoprotein</keyword>
<dbReference type="SUPFAM" id="SSF51011">
    <property type="entry name" value="Glycosyl hydrolase domain"/>
    <property type="match status" value="1"/>
</dbReference>
<comment type="function">
    <text evidence="2">Hydrolyzes a variety of simple alpha-D-galactoside as well as more complex molecules such as oligosaccharides and polysaccharides.</text>
</comment>
<evidence type="ECO:0000256" key="3">
    <source>
        <dbReference type="ARBA" id="ARBA00004613"/>
    </source>
</evidence>
<evidence type="ECO:0000256" key="7">
    <source>
        <dbReference type="ARBA" id="ARBA00022801"/>
    </source>
</evidence>
<dbReference type="Pfam" id="PF16499">
    <property type="entry name" value="Melibiase_2"/>
    <property type="match status" value="1"/>
</dbReference>
<keyword evidence="7 10" id="KW-0378">Hydrolase</keyword>
<comment type="catalytic activity">
    <reaction evidence="1 10">
        <text>Hydrolysis of terminal, non-reducing alpha-D-galactose residues in alpha-D-galactosides, including galactose oligosaccharides, galactomannans and galactolipids.</text>
        <dbReference type="EC" id="3.2.1.22"/>
    </reaction>
</comment>
<dbReference type="EC" id="3.2.1.22" evidence="10"/>
<dbReference type="InterPro" id="IPR002241">
    <property type="entry name" value="Glyco_hydro_27"/>
</dbReference>
<dbReference type="RefSeq" id="XP_062657198.1">
    <property type="nucleotide sequence ID" value="XM_062805375.1"/>
</dbReference>
<dbReference type="InterPro" id="IPR017853">
    <property type="entry name" value="GH"/>
</dbReference>
<sequence>MHPIIFTAGQFLGLASWAAAFVSPDGTGRLPAMGWNSWNEYGCNIKEDVFVNVARQLVDLGLKDLGYQYVNIDDCWSDKELRRDANTKELIPDAQKFPRGISGTVGLVHSLGLKFGIYSDAGTDTCGGYVGSLGYEQVDAATFSKWGIDYLKYDNCNVPSQWTDQYQYSPEGLGSDAPNSTIQYSLCAWGHAHVEQWGNTTGHSWRMWGDIMPAWKGQDQWSWGLMPIVNQASLLWEWADFGGHNDWDMLEVGNGDLTLEENRSHFAMWCAFKSPLIIGTPLDTIKKPILDILSNRELIDFNQDPVYGASAMPYKWGDNRPVGTSDMVHPAAFWVGTSTKGIHVFLLNTRDRAVLMRAVFAEISPLKAAAGEEFLVHDMWTGKDLGTFKEYFELEVKTHDTPALRITMVDGKHPNANWSPK</sequence>
<reference evidence="13" key="2">
    <citation type="submission" date="2023-06" db="EMBL/GenBank/DDBJ databases">
        <authorList>
            <consortium name="Lawrence Berkeley National Laboratory"/>
            <person name="Haridas S."/>
            <person name="Hensen N."/>
            <person name="Bonometti L."/>
            <person name="Westerberg I."/>
            <person name="Brannstrom I.O."/>
            <person name="Guillou S."/>
            <person name="Cros-Aarteil S."/>
            <person name="Calhoun S."/>
            <person name="Kuo A."/>
            <person name="Mondo S."/>
            <person name="Pangilinan J."/>
            <person name="Riley R."/>
            <person name="Labutti K."/>
            <person name="Andreopoulos B."/>
            <person name="Lipzen A."/>
            <person name="Chen C."/>
            <person name="Yanf M."/>
            <person name="Daum C."/>
            <person name="Ng V."/>
            <person name="Clum A."/>
            <person name="Steindorff A."/>
            <person name="Ohm R."/>
            <person name="Martin F."/>
            <person name="Silar P."/>
            <person name="Natvig D."/>
            <person name="Lalanne C."/>
            <person name="Gautier V."/>
            <person name="Ament-Velasquez S.L."/>
            <person name="Kruys A."/>
            <person name="Hutchinson M.I."/>
            <person name="Powell A.J."/>
            <person name="Barry K."/>
            <person name="Miller A.N."/>
            <person name="Grigoriev I.V."/>
            <person name="Debuchy R."/>
            <person name="Gladieux P."/>
            <person name="Thoren M.H."/>
            <person name="Johannesson H."/>
        </authorList>
    </citation>
    <scope>NUCLEOTIDE SEQUENCE</scope>
    <source>
        <strain evidence="13">CBS 168.71</strain>
    </source>
</reference>
<dbReference type="GO" id="GO:0005975">
    <property type="term" value="P:carbohydrate metabolic process"/>
    <property type="evidence" value="ECO:0007669"/>
    <property type="project" value="InterPro"/>
</dbReference>
<evidence type="ECO:0000256" key="6">
    <source>
        <dbReference type="ARBA" id="ARBA00022729"/>
    </source>
</evidence>
<keyword evidence="6 11" id="KW-0732">Signal</keyword>
<dbReference type="PANTHER" id="PTHR11452">
    <property type="entry name" value="ALPHA-GALACTOSIDASE/ALPHA-N-ACETYLGALACTOSAMINIDASE"/>
    <property type="match status" value="1"/>
</dbReference>
<feature type="signal peptide" evidence="11">
    <location>
        <begin position="1"/>
        <end position="20"/>
    </location>
</feature>
<evidence type="ECO:0000256" key="9">
    <source>
        <dbReference type="ARBA" id="ARBA00023295"/>
    </source>
</evidence>
<feature type="chain" id="PRO_5042036096" description="Alpha-galactosidase" evidence="11">
    <location>
        <begin position="21"/>
        <end position="421"/>
    </location>
</feature>
<comment type="subcellular location">
    <subcellularLocation>
        <location evidence="3">Secreted</location>
    </subcellularLocation>
</comment>
<dbReference type="Proteomes" id="UP001278766">
    <property type="component" value="Unassembled WGS sequence"/>
</dbReference>
<keyword evidence="9 10" id="KW-0326">Glycosidase</keyword>
<dbReference type="GeneID" id="87842323"/>
<evidence type="ECO:0000256" key="10">
    <source>
        <dbReference type="RuleBase" id="RU361168"/>
    </source>
</evidence>
<dbReference type="GO" id="GO:0005576">
    <property type="term" value="C:extracellular region"/>
    <property type="evidence" value="ECO:0007669"/>
    <property type="project" value="UniProtKB-SubCell"/>
</dbReference>
<keyword evidence="5" id="KW-0964">Secreted</keyword>
<evidence type="ECO:0000256" key="4">
    <source>
        <dbReference type="ARBA" id="ARBA00009743"/>
    </source>
</evidence>
<name>A0AAE0HCC6_9PEZI</name>
<dbReference type="InterPro" id="IPR013785">
    <property type="entry name" value="Aldolase_TIM"/>
</dbReference>
<dbReference type="PRINTS" id="PR00740">
    <property type="entry name" value="GLHYDRLASE27"/>
</dbReference>
<dbReference type="GO" id="GO:0004557">
    <property type="term" value="F:alpha-galactosidase activity"/>
    <property type="evidence" value="ECO:0007669"/>
    <property type="project" value="UniProtKB-EC"/>
</dbReference>
<comment type="caution">
    <text evidence="13">The sequence shown here is derived from an EMBL/GenBank/DDBJ whole genome shotgun (WGS) entry which is preliminary data.</text>
</comment>
<dbReference type="EMBL" id="JAUEPN010000006">
    <property type="protein sequence ID" value="KAK3293684.1"/>
    <property type="molecule type" value="Genomic_DNA"/>
</dbReference>
<evidence type="ECO:0000313" key="14">
    <source>
        <dbReference type="Proteomes" id="UP001278766"/>
    </source>
</evidence>
<dbReference type="InterPro" id="IPR013780">
    <property type="entry name" value="Glyco_hydro_b"/>
</dbReference>
<evidence type="ECO:0000256" key="5">
    <source>
        <dbReference type="ARBA" id="ARBA00022525"/>
    </source>
</evidence>
<evidence type="ECO:0000259" key="12">
    <source>
        <dbReference type="Pfam" id="PF17801"/>
    </source>
</evidence>
<evidence type="ECO:0000256" key="2">
    <source>
        <dbReference type="ARBA" id="ARBA00003969"/>
    </source>
</evidence>
<feature type="domain" description="Alpha galactosidase C-terminal" evidence="12">
    <location>
        <begin position="331"/>
        <end position="406"/>
    </location>
</feature>
<dbReference type="SUPFAM" id="SSF51445">
    <property type="entry name" value="(Trans)glycosidases"/>
    <property type="match status" value="1"/>
</dbReference>
<evidence type="ECO:0000256" key="1">
    <source>
        <dbReference type="ARBA" id="ARBA00001255"/>
    </source>
</evidence>
<dbReference type="InterPro" id="IPR041233">
    <property type="entry name" value="Melibiase_C"/>
</dbReference>